<dbReference type="Proteomes" id="UP001151079">
    <property type="component" value="Unassembled WGS sequence"/>
</dbReference>
<gene>
    <name evidence="3" type="ORF">OIU83_01020</name>
</gene>
<dbReference type="Gene3D" id="3.10.450.50">
    <property type="match status" value="1"/>
</dbReference>
<dbReference type="InterPro" id="IPR032710">
    <property type="entry name" value="NTF2-like_dom_sf"/>
</dbReference>
<keyword evidence="4" id="KW-1185">Reference proteome</keyword>
<name>A0A9X3C543_9FLAO</name>
<dbReference type="EMBL" id="JAOZEW010000001">
    <property type="protein sequence ID" value="MCV9926217.1"/>
    <property type="molecule type" value="Genomic_DNA"/>
</dbReference>
<dbReference type="Pfam" id="PF14534">
    <property type="entry name" value="DUF4440"/>
    <property type="match status" value="1"/>
</dbReference>
<proteinExistence type="predicted"/>
<reference evidence="3" key="1">
    <citation type="submission" date="2022-10" db="EMBL/GenBank/DDBJ databases">
        <title>Two novel species of Flavobacterium.</title>
        <authorList>
            <person name="Liu Q."/>
            <person name="Xin Y.-H."/>
        </authorList>
    </citation>
    <scope>NUCLEOTIDE SEQUENCE</scope>
    <source>
        <strain evidence="3">LS1R49</strain>
    </source>
</reference>
<feature type="chain" id="PRO_5040928184" evidence="1">
    <location>
        <begin position="22"/>
        <end position="170"/>
    </location>
</feature>
<comment type="caution">
    <text evidence="3">The sequence shown here is derived from an EMBL/GenBank/DDBJ whole genome shotgun (WGS) entry which is preliminary data.</text>
</comment>
<evidence type="ECO:0000256" key="1">
    <source>
        <dbReference type="SAM" id="SignalP"/>
    </source>
</evidence>
<evidence type="ECO:0000313" key="4">
    <source>
        <dbReference type="Proteomes" id="UP001151079"/>
    </source>
</evidence>
<feature type="signal peptide" evidence="1">
    <location>
        <begin position="1"/>
        <end position="21"/>
    </location>
</feature>
<dbReference type="AlphaFoldDB" id="A0A9X3C543"/>
<feature type="domain" description="DUF4440" evidence="2">
    <location>
        <begin position="42"/>
        <end position="156"/>
    </location>
</feature>
<protein>
    <submittedName>
        <fullName evidence="3">Nuclear transport factor 2 family protein</fullName>
    </submittedName>
</protein>
<evidence type="ECO:0000259" key="2">
    <source>
        <dbReference type="Pfam" id="PF14534"/>
    </source>
</evidence>
<dbReference type="SUPFAM" id="SSF54427">
    <property type="entry name" value="NTF2-like"/>
    <property type="match status" value="1"/>
</dbReference>
<keyword evidence="1" id="KW-0732">Signal</keyword>
<organism evidence="3 4">
    <name type="scientific">Flavobacterium shii</name>
    <dbReference type="NCBI Taxonomy" id="2987687"/>
    <lineage>
        <taxon>Bacteria</taxon>
        <taxon>Pseudomonadati</taxon>
        <taxon>Bacteroidota</taxon>
        <taxon>Flavobacteriia</taxon>
        <taxon>Flavobacteriales</taxon>
        <taxon>Flavobacteriaceae</taxon>
        <taxon>Flavobacterium</taxon>
    </lineage>
</organism>
<dbReference type="InterPro" id="IPR027843">
    <property type="entry name" value="DUF4440"/>
</dbReference>
<accession>A0A9X3C543</accession>
<evidence type="ECO:0000313" key="3">
    <source>
        <dbReference type="EMBL" id="MCV9926217.1"/>
    </source>
</evidence>
<sequence>MPNKILTLLLLSVLSVSTTFAQKTKKQKKNTSNSKNELYYEIKKADSTLFAAFNRCDTVAYKKFFVDDLEFYHDLGGLTTSFKSELASFKEMCARGSNIRRELVENSLEVYPIKNYGAVEIAVHNFYHTNKGEKEKPSGTYKFIHVWQHKDGEWRISRIISYGHDSMKND</sequence>